<evidence type="ECO:0000313" key="3">
    <source>
        <dbReference type="Proteomes" id="UP000053091"/>
    </source>
</evidence>
<proteinExistence type="predicted"/>
<dbReference type="InterPro" id="IPR026444">
    <property type="entry name" value="Secre_tail"/>
</dbReference>
<evidence type="ECO:0000313" key="2">
    <source>
        <dbReference type="EMBL" id="GAP42265.1"/>
    </source>
</evidence>
<dbReference type="AlphaFoldDB" id="A0A0S7BZR3"/>
<accession>A0A0S7BZR3</accession>
<keyword evidence="3" id="KW-1185">Reference proteome</keyword>
<dbReference type="STRING" id="1678841.TBC1_11394"/>
<protein>
    <submittedName>
        <fullName evidence="2">Protein containing Por secretion system C-terminal sorting domain</fullName>
    </submittedName>
</protein>
<evidence type="ECO:0000259" key="1">
    <source>
        <dbReference type="Pfam" id="PF18962"/>
    </source>
</evidence>
<dbReference type="Pfam" id="PF18962">
    <property type="entry name" value="Por_Secre_tail"/>
    <property type="match status" value="1"/>
</dbReference>
<dbReference type="Proteomes" id="UP000053091">
    <property type="component" value="Unassembled WGS sequence"/>
</dbReference>
<dbReference type="OrthoDB" id="8440781at2"/>
<dbReference type="InterPro" id="IPR013783">
    <property type="entry name" value="Ig-like_fold"/>
</dbReference>
<organism evidence="2">
    <name type="scientific">Lentimicrobium saccharophilum</name>
    <dbReference type="NCBI Taxonomy" id="1678841"/>
    <lineage>
        <taxon>Bacteria</taxon>
        <taxon>Pseudomonadati</taxon>
        <taxon>Bacteroidota</taxon>
        <taxon>Bacteroidia</taxon>
        <taxon>Bacteroidales</taxon>
        <taxon>Lentimicrobiaceae</taxon>
        <taxon>Lentimicrobium</taxon>
    </lineage>
</organism>
<feature type="domain" description="Secretion system C-terminal sorting" evidence="1">
    <location>
        <begin position="397"/>
        <end position="467"/>
    </location>
</feature>
<dbReference type="NCBIfam" id="TIGR04183">
    <property type="entry name" value="Por_Secre_tail"/>
    <property type="match status" value="1"/>
</dbReference>
<dbReference type="RefSeq" id="WP_062037709.1">
    <property type="nucleotide sequence ID" value="NZ_DF968182.1"/>
</dbReference>
<gene>
    <name evidence="2" type="ORF">TBC1_11394</name>
</gene>
<dbReference type="Gene3D" id="2.60.40.10">
    <property type="entry name" value="Immunoglobulins"/>
    <property type="match status" value="1"/>
</dbReference>
<sequence length="469" mass="51791">MVRGGDGQPWAGWYATLSTPVDVTANKYVHIKIWKPRISPIVFKYERSDLNSGDVNPINPQTLTGQWEEFVFDMSMVSGEYVKIVLIPDFEDPLTLVGDIEIYFDDLYVNNDPTPGSAPVQIMEDFEHIPLNIMTGGAEDLSKFTLVPNPDKSGVNLSDYVIKFDRDMDGVPWGGFYSATQVDVTENKFMHVKAWKPRVSPVKFKIEAGAAGTLEVASTNEQTETNVWVDYVFDFSEKTSTYPTIVFMPDFADPVGLTEDIVIYFDDIILNNDPNPMTPPSLTINVDMNGTGDMTGIPMYIAGAFGGIYGTWNEPGTNPNNEMTDPDSDGIYSITMYLPDGLYPFKFFKGAGWGNGDPAPGGDRNLQYAGNMNVTYKWGVDGLLSVPQNPLAEQIKMYPNPVSNELVINSSAKVKEVTITSMLGQLVGTYSLNSNGRTSINTSALGNGMYFVTFVGENGHRYVQKLVKN</sequence>
<reference evidence="2" key="1">
    <citation type="journal article" date="2015" name="Genome Announc.">
        <title>Draft Genome Sequence of Bacteroidales Strain TBC1, a Novel Isolate from a Methanogenic Wastewater Treatment System.</title>
        <authorList>
            <person name="Tourlousse D.M."/>
            <person name="Matsuura N."/>
            <person name="Sun L."/>
            <person name="Toyonaga M."/>
            <person name="Kuroda K."/>
            <person name="Ohashi A."/>
            <person name="Cruz R."/>
            <person name="Yamaguchi T."/>
            <person name="Sekiguchi Y."/>
        </authorList>
    </citation>
    <scope>NUCLEOTIDE SEQUENCE [LARGE SCALE GENOMIC DNA]</scope>
    <source>
        <strain evidence="2">TBC1</strain>
    </source>
</reference>
<dbReference type="EMBL" id="DF968182">
    <property type="protein sequence ID" value="GAP42265.1"/>
    <property type="molecule type" value="Genomic_DNA"/>
</dbReference>
<name>A0A0S7BZR3_9BACT</name>